<keyword evidence="3" id="KW-1185">Reference proteome</keyword>
<evidence type="ECO:0000313" key="3">
    <source>
        <dbReference type="Proteomes" id="UP000737018"/>
    </source>
</evidence>
<accession>A0A8J4RUW5</accession>
<name>A0A8J4RUW5_9ROSI</name>
<comment type="caution">
    <text evidence="2">The sequence shown here is derived from an EMBL/GenBank/DDBJ whole genome shotgun (WGS) entry which is preliminary data.</text>
</comment>
<dbReference type="Proteomes" id="UP000737018">
    <property type="component" value="Unassembled WGS sequence"/>
</dbReference>
<gene>
    <name evidence="2" type="ORF">CMV_006858</name>
</gene>
<dbReference type="AlphaFoldDB" id="A0A8J4RUW5"/>
<dbReference type="OrthoDB" id="10379802at2759"/>
<organism evidence="2 3">
    <name type="scientific">Castanea mollissima</name>
    <name type="common">Chinese chestnut</name>
    <dbReference type="NCBI Taxonomy" id="60419"/>
    <lineage>
        <taxon>Eukaryota</taxon>
        <taxon>Viridiplantae</taxon>
        <taxon>Streptophyta</taxon>
        <taxon>Embryophyta</taxon>
        <taxon>Tracheophyta</taxon>
        <taxon>Spermatophyta</taxon>
        <taxon>Magnoliopsida</taxon>
        <taxon>eudicotyledons</taxon>
        <taxon>Gunneridae</taxon>
        <taxon>Pentapetalae</taxon>
        <taxon>rosids</taxon>
        <taxon>fabids</taxon>
        <taxon>Fagales</taxon>
        <taxon>Fagaceae</taxon>
        <taxon>Castanea</taxon>
    </lineage>
</organism>
<reference evidence="2" key="1">
    <citation type="submission" date="2020-03" db="EMBL/GenBank/DDBJ databases">
        <title>Castanea mollissima Vanexum genome sequencing.</title>
        <authorList>
            <person name="Staton M."/>
        </authorList>
    </citation>
    <scope>NUCLEOTIDE SEQUENCE</scope>
    <source>
        <tissue evidence="2">Leaf</tissue>
    </source>
</reference>
<sequence>MQAIITHIAKHKPYHLYKQNNTTPLSLYLCVCKLRLNKNGDWEEEVDVIGAMEGRRGSHERVLGAESVMHVPRKKKDKSKRHDHDDYDDDSLVEIDLQLRYSVQRNYQVMISLVAANRLLYRAHVPKPIAEQAFQRVHKPGTALADQLLLTKADVNAMSSLAEKITPLNQPLWGFISPLMLSTLRGSYKCYHV</sequence>
<feature type="region of interest" description="Disordered" evidence="1">
    <location>
        <begin position="67"/>
        <end position="86"/>
    </location>
</feature>
<proteinExistence type="predicted"/>
<evidence type="ECO:0000313" key="2">
    <source>
        <dbReference type="EMBL" id="KAF3969338.1"/>
    </source>
</evidence>
<dbReference type="EMBL" id="JRKL02000658">
    <property type="protein sequence ID" value="KAF3969338.1"/>
    <property type="molecule type" value="Genomic_DNA"/>
</dbReference>
<protein>
    <submittedName>
        <fullName evidence="2">Uncharacterized protein</fullName>
    </submittedName>
</protein>
<evidence type="ECO:0000256" key="1">
    <source>
        <dbReference type="SAM" id="MobiDB-lite"/>
    </source>
</evidence>